<evidence type="ECO:0000313" key="3">
    <source>
        <dbReference type="Proteomes" id="UP000053611"/>
    </source>
</evidence>
<organism evidence="2 3">
    <name type="scientific">Cutaneotrichosporon oleaginosum</name>
    <dbReference type="NCBI Taxonomy" id="879819"/>
    <lineage>
        <taxon>Eukaryota</taxon>
        <taxon>Fungi</taxon>
        <taxon>Dikarya</taxon>
        <taxon>Basidiomycota</taxon>
        <taxon>Agaricomycotina</taxon>
        <taxon>Tremellomycetes</taxon>
        <taxon>Trichosporonales</taxon>
        <taxon>Trichosporonaceae</taxon>
        <taxon>Cutaneotrichosporon</taxon>
    </lineage>
</organism>
<evidence type="ECO:0000256" key="1">
    <source>
        <dbReference type="SAM" id="MobiDB-lite"/>
    </source>
</evidence>
<name>A0A0J0XKA6_9TREE</name>
<feature type="compositionally biased region" description="Low complexity" evidence="1">
    <location>
        <begin position="120"/>
        <end position="146"/>
    </location>
</feature>
<proteinExistence type="predicted"/>
<dbReference type="EMBL" id="KQ087217">
    <property type="protein sequence ID" value="KLT41520.1"/>
    <property type="molecule type" value="Genomic_DNA"/>
</dbReference>
<feature type="compositionally biased region" description="Low complexity" evidence="1">
    <location>
        <begin position="197"/>
        <end position="213"/>
    </location>
</feature>
<feature type="compositionally biased region" description="Basic and acidic residues" evidence="1">
    <location>
        <begin position="165"/>
        <end position="180"/>
    </location>
</feature>
<accession>A0A0J0XKA6</accession>
<feature type="compositionally biased region" description="Basic and acidic residues" evidence="1">
    <location>
        <begin position="240"/>
        <end position="275"/>
    </location>
</feature>
<keyword evidence="3" id="KW-1185">Reference proteome</keyword>
<dbReference type="AlphaFoldDB" id="A0A0J0XKA6"/>
<gene>
    <name evidence="2" type="ORF">CC85DRAFT_120131</name>
</gene>
<dbReference type="Proteomes" id="UP000053611">
    <property type="component" value="Unassembled WGS sequence"/>
</dbReference>
<protein>
    <recommendedName>
        <fullName evidence="4">RRM domain-containing protein</fullName>
    </recommendedName>
</protein>
<sequence length="275" mass="29203">MPSVLLFSGLPLDVREADLAELLTAEPTRLPASSVAVTALYNQHGTFLGTFLVEVGSDGEAERVRRQFSGQVIDGSHTLAVHHVLPSTAEHPSAAPPRALIPPFGAQPAPKPSVKGRITPAMPAPVAAKPRAKPAPKGQSQSQSQSQEERAPGLKLLSRLGKGGKAGEKERQKQLLEKQRKAVAKSNPGEVLLLRLAKPAKGSPAAKKAAAHVQSKKAGAKGADKVSRAKKAAAKPAAMDVDKAPKPKPQEKPKPKTQTELDEEMKAYERQRRFA</sequence>
<dbReference type="STRING" id="879819.A0A0J0XKA6"/>
<evidence type="ECO:0008006" key="4">
    <source>
        <dbReference type="Google" id="ProtNLM"/>
    </source>
</evidence>
<reference evidence="2 3" key="1">
    <citation type="submission" date="2015-03" db="EMBL/GenBank/DDBJ databases">
        <title>Genomics and transcriptomics of the oil-accumulating basidiomycete yeast T. oleaginosus allow insights into substrate utilization and the diverse evolutionary trajectories of mating systems in fungi.</title>
        <authorList>
            <consortium name="DOE Joint Genome Institute"/>
            <person name="Kourist R."/>
            <person name="Kracht O."/>
            <person name="Bracharz F."/>
            <person name="Lipzen A."/>
            <person name="Nolan M."/>
            <person name="Ohm R."/>
            <person name="Grigoriev I."/>
            <person name="Sun S."/>
            <person name="Heitman J."/>
            <person name="Bruck T."/>
            <person name="Nowrousian M."/>
        </authorList>
    </citation>
    <scope>NUCLEOTIDE SEQUENCE [LARGE SCALE GENOMIC DNA]</scope>
    <source>
        <strain evidence="2 3">IBC0246</strain>
    </source>
</reference>
<dbReference type="RefSeq" id="XP_018278011.1">
    <property type="nucleotide sequence ID" value="XM_018419381.1"/>
</dbReference>
<evidence type="ECO:0000313" key="2">
    <source>
        <dbReference type="EMBL" id="KLT41520.1"/>
    </source>
</evidence>
<dbReference type="OrthoDB" id="2564627at2759"/>
<dbReference type="GeneID" id="28979984"/>
<feature type="region of interest" description="Disordered" evidence="1">
    <location>
        <begin position="88"/>
        <end position="275"/>
    </location>
</feature>